<comment type="caution">
    <text evidence="2">The sequence shown here is derived from an EMBL/GenBank/DDBJ whole genome shotgun (WGS) entry which is preliminary data.</text>
</comment>
<feature type="domain" description="BRCT" evidence="1">
    <location>
        <begin position="1"/>
        <end position="41"/>
    </location>
</feature>
<protein>
    <submittedName>
        <fullName evidence="2">BRCT domain-containing protein</fullName>
    </submittedName>
</protein>
<organism evidence="2 3">
    <name type="scientific">Microbacterium schleiferi</name>
    <dbReference type="NCBI Taxonomy" id="69362"/>
    <lineage>
        <taxon>Bacteria</taxon>
        <taxon>Bacillati</taxon>
        <taxon>Actinomycetota</taxon>
        <taxon>Actinomycetes</taxon>
        <taxon>Micrococcales</taxon>
        <taxon>Microbacteriaceae</taxon>
        <taxon>Microbacterium</taxon>
    </lineage>
</organism>
<evidence type="ECO:0000313" key="3">
    <source>
        <dbReference type="Proteomes" id="UP001351900"/>
    </source>
</evidence>
<dbReference type="Gene3D" id="3.40.50.10190">
    <property type="entry name" value="BRCT domain"/>
    <property type="match status" value="1"/>
</dbReference>
<name>A0ABU7V6P5_9MICO</name>
<dbReference type="InterPro" id="IPR001357">
    <property type="entry name" value="BRCT_dom"/>
</dbReference>
<keyword evidence="3" id="KW-1185">Reference proteome</keyword>
<dbReference type="InterPro" id="IPR036420">
    <property type="entry name" value="BRCT_dom_sf"/>
</dbReference>
<dbReference type="Proteomes" id="UP001351900">
    <property type="component" value="Unassembled WGS sequence"/>
</dbReference>
<dbReference type="Pfam" id="PF00533">
    <property type="entry name" value="BRCT"/>
    <property type="match status" value="1"/>
</dbReference>
<dbReference type="SUPFAM" id="SSF52113">
    <property type="entry name" value="BRCT domain"/>
    <property type="match status" value="1"/>
</dbReference>
<gene>
    <name evidence="2" type="ORF">V2V91_06025</name>
</gene>
<reference evidence="2 3" key="1">
    <citation type="submission" date="2024-01" db="EMBL/GenBank/DDBJ databases">
        <title>the genome sequence of strain Microbacterium schleiferi NBRC 15075.</title>
        <authorList>
            <person name="Ding Y."/>
            <person name="Zhang G."/>
        </authorList>
    </citation>
    <scope>NUCLEOTIDE SEQUENCE [LARGE SCALE GENOMIC DNA]</scope>
    <source>
        <strain evidence="2 3">NBRC 15075</strain>
    </source>
</reference>
<dbReference type="PROSITE" id="PS50172">
    <property type="entry name" value="BRCT"/>
    <property type="match status" value="1"/>
</dbReference>
<evidence type="ECO:0000259" key="1">
    <source>
        <dbReference type="PROSITE" id="PS50172"/>
    </source>
</evidence>
<dbReference type="EMBL" id="JAZHOV010000003">
    <property type="protein sequence ID" value="MEF2254696.1"/>
    <property type="molecule type" value="Genomic_DNA"/>
</dbReference>
<proteinExistence type="predicted"/>
<sequence length="41" mass="4380">MTKKVRLVVAADPDSLSGKAPKARDYGIPIVGEEWLLANLG</sequence>
<evidence type="ECO:0000313" key="2">
    <source>
        <dbReference type="EMBL" id="MEF2254696.1"/>
    </source>
</evidence>
<dbReference type="RefSeq" id="WP_331791188.1">
    <property type="nucleotide sequence ID" value="NZ_BAAAUO010000002.1"/>
</dbReference>
<accession>A0ABU7V6P5</accession>